<keyword evidence="7" id="KW-0677">Repeat</keyword>
<dbReference type="InterPro" id="IPR003613">
    <property type="entry name" value="Ubox_domain"/>
</dbReference>
<dbReference type="InterPro" id="IPR013083">
    <property type="entry name" value="Znf_RING/FYVE/PHD"/>
</dbReference>
<dbReference type="SUPFAM" id="SSF57850">
    <property type="entry name" value="RING/U-box"/>
    <property type="match status" value="1"/>
</dbReference>
<dbReference type="Gene3D" id="2.40.100.10">
    <property type="entry name" value="Cyclophilin-like"/>
    <property type="match status" value="1"/>
</dbReference>
<dbReference type="GO" id="GO:0016567">
    <property type="term" value="P:protein ubiquitination"/>
    <property type="evidence" value="ECO:0007669"/>
    <property type="project" value="InterPro"/>
</dbReference>
<proteinExistence type="inferred from homology"/>
<feature type="domain" description="PPIase cyclophilin-type" evidence="11">
    <location>
        <begin position="257"/>
        <end position="392"/>
    </location>
</feature>
<evidence type="ECO:0000256" key="10">
    <source>
        <dbReference type="SAM" id="MobiDB-lite"/>
    </source>
</evidence>
<comment type="subcellular location">
    <subcellularLocation>
        <location evidence="3">Cytoplasm</location>
    </subcellularLocation>
</comment>
<feature type="region of interest" description="Disordered" evidence="10">
    <location>
        <begin position="619"/>
        <end position="639"/>
    </location>
</feature>
<comment type="catalytic activity">
    <reaction evidence="1">
        <text>[protein]-peptidylproline (omega=180) = [protein]-peptidylproline (omega=0)</text>
        <dbReference type="Rhea" id="RHEA:16237"/>
        <dbReference type="Rhea" id="RHEA-COMP:10747"/>
        <dbReference type="Rhea" id="RHEA-COMP:10748"/>
        <dbReference type="ChEBI" id="CHEBI:83833"/>
        <dbReference type="ChEBI" id="CHEBI:83834"/>
        <dbReference type="EC" id="5.2.1.8"/>
    </reaction>
</comment>
<name>A0A2N1JFN6_9BASI</name>
<dbReference type="STRING" id="2020962.A0A2N1JFN6"/>
<evidence type="ECO:0000256" key="1">
    <source>
        <dbReference type="ARBA" id="ARBA00000971"/>
    </source>
</evidence>
<evidence type="ECO:0000256" key="3">
    <source>
        <dbReference type="ARBA" id="ARBA00004496"/>
    </source>
</evidence>
<feature type="compositionally biased region" description="Basic and acidic residues" evidence="10">
    <location>
        <begin position="619"/>
        <end position="635"/>
    </location>
</feature>
<dbReference type="PANTHER" id="PTHR10130">
    <property type="entry name" value="PEROXISOMAL TARGETING SIGNAL 1 RECEPTOR PEX5"/>
    <property type="match status" value="1"/>
</dbReference>
<dbReference type="PROSITE" id="PS50005">
    <property type="entry name" value="TPR"/>
    <property type="match status" value="3"/>
</dbReference>
<sequence>MCALTHQPWETPVCFGEGVIFEKRNIEAYLRKYGTNPVTGASASFVDLVALRFARNEQGKLHDPVSLKEFTDHSHIVTIRPTGNAFSYDTVQQLNIKPRVLRDLVDDTPFQRSDIITLQDPHNPTQRNTQTMYHVQNNLTIAARDTDEEVNALATGSTKTLLETIRAKQVPQSAPSRAVQPEMASKLARKQGTISNGMTAASFTSSSLTPRTKMEHVTVDEEEVMFEHIASTSKRTKAYAKILTNFGPLNIELHCYNFLMLAREGKYNDTIFHRNISGFMIQGGDPTGTGRGGQSIWGKPFLDELINAGSYRHTGRGMLSMANSGYNTNGSQFFFTYRATPHLDTKHTVFGRLLSDADGKEQFRTLDALEHVPTEDGTDRPLRPIRITSIDIMDDPFWNYKQQQDHRLRREDPNSKESVMRDNKRRKREEDRTTWSLQQDGMQRPQPSGVGAQTFRSSTMMANPQEMEAFAQQNHAVSGVSGFDMRSMRAEMDSMRAGVTGPKMAPMVSGGNAAWAQEMQMQGPALASGPQQVDGIWSDQFHGQPHAQAPRVNAQSVPRPNMGPNAMGSMGMYGMPMGGMGMGMRSSYMQPQAAPDTARPQPKFVELDNAQWEEQFRKLEEGDQAHSKGKAKDTETPEEVINQERELREMQERLGDTFQDANPRFQELWDMLKDPSLHKNNDELAKWEEKLMEAVAEEDPTNFQHPGGGLGPGAMGLHEMDGLGETEAGLRKAFNEQDENGFPRLGDYSYASNNPFSEHATPFAAGLRLLEQNGSLTDAALLFEVATLRDQEIAKDAELERTNVEKSRAWQKLGECQAMNEHEEKAIQALEEALRLDSDNLQAHMSLAVSYINEGYDNAANATMLRYLARTHPHIARSPEFPALPDANTNPWSRLNYVRDLFLKAARENAASGQMDPDVQVGLGILFYSSSSYDQAKDCFETALHSRPEDFQLWNRLGATLANGGKPEMATEAYHRALELRPTFTRAIYNLSVSCLNLGAHHQAAEHLLSALTLQRTQSLPDTIDGTRARQAPPLSEAKESESLWSTLRSIFVVMGKPELAAQCQVGADMNQFRREGFEF</sequence>
<feature type="compositionally biased region" description="Basic and acidic residues" evidence="10">
    <location>
        <begin position="403"/>
        <end position="433"/>
    </location>
</feature>
<feature type="region of interest" description="Disordered" evidence="10">
    <location>
        <begin position="403"/>
        <end position="452"/>
    </location>
</feature>
<evidence type="ECO:0000256" key="5">
    <source>
        <dbReference type="ARBA" id="ARBA00007930"/>
    </source>
</evidence>
<dbReference type="PROSITE" id="PS50072">
    <property type="entry name" value="CSA_PPIASE_2"/>
    <property type="match status" value="1"/>
</dbReference>
<dbReference type="PANTHER" id="PTHR10130:SF9">
    <property type="entry name" value="PEROXISOMAL TARGETING SIGNAL RECEPTOR"/>
    <property type="match status" value="1"/>
</dbReference>
<evidence type="ECO:0000313" key="13">
    <source>
        <dbReference type="EMBL" id="PKI85353.1"/>
    </source>
</evidence>
<dbReference type="Gene3D" id="1.25.40.10">
    <property type="entry name" value="Tetratricopeptide repeat domain"/>
    <property type="match status" value="1"/>
</dbReference>
<dbReference type="GO" id="GO:0006457">
    <property type="term" value="P:protein folding"/>
    <property type="evidence" value="ECO:0007669"/>
    <property type="project" value="InterPro"/>
</dbReference>
<dbReference type="SUPFAM" id="SSF50891">
    <property type="entry name" value="Cyclophilin-like"/>
    <property type="match status" value="1"/>
</dbReference>
<dbReference type="InterPro" id="IPR029000">
    <property type="entry name" value="Cyclophilin-like_dom_sf"/>
</dbReference>
<evidence type="ECO:0000256" key="8">
    <source>
        <dbReference type="ARBA" id="ARBA00022803"/>
    </source>
</evidence>
<reference evidence="13 14" key="1">
    <citation type="submission" date="2017-10" db="EMBL/GenBank/DDBJ databases">
        <title>A novel species of cold-tolerant Malassezia isolated from bats.</title>
        <authorList>
            <person name="Lorch J.M."/>
            <person name="Palmer J.M."/>
            <person name="Vanderwolf K.J."/>
            <person name="Schmidt K.Z."/>
            <person name="Verant M.L."/>
            <person name="Weller T.J."/>
            <person name="Blehert D.S."/>
        </authorList>
    </citation>
    <scope>NUCLEOTIDE SEQUENCE [LARGE SCALE GENOMIC DNA]</scope>
    <source>
        <strain evidence="13 14">NWHC:44797-103</strain>
    </source>
</reference>
<dbReference type="GO" id="GO:0003755">
    <property type="term" value="F:peptidyl-prolyl cis-trans isomerase activity"/>
    <property type="evidence" value="ECO:0007669"/>
    <property type="project" value="UniProtKB-EC"/>
</dbReference>
<dbReference type="Gene3D" id="3.30.40.10">
    <property type="entry name" value="Zinc/RING finger domain, C3HC4 (zinc finger)"/>
    <property type="match status" value="1"/>
</dbReference>
<comment type="function">
    <text evidence="2">May catalyze the cis-trans isomerization of proline imidic peptide bonds in oligopeptides thereby assisting the folding of proteins. May also function as a chaperone, playing a role in intracellular transport of proteins. May also have a protein ubiquitin ligase activity acting as an E3 ubiquitin protein ligase or as a ubiquitin-ubiquitin ligase promoting elongation of ubiquitin chains on proteins.</text>
</comment>
<dbReference type="InterPro" id="IPR020892">
    <property type="entry name" value="Cyclophilin-type_PPIase_CS"/>
</dbReference>
<dbReference type="GO" id="GO:0005778">
    <property type="term" value="C:peroxisomal membrane"/>
    <property type="evidence" value="ECO:0007669"/>
    <property type="project" value="TreeGrafter"/>
</dbReference>
<dbReference type="Pfam" id="PF13432">
    <property type="entry name" value="TPR_16"/>
    <property type="match status" value="1"/>
</dbReference>
<dbReference type="EMBL" id="KZ454987">
    <property type="protein sequence ID" value="PKI85353.1"/>
    <property type="molecule type" value="Genomic_DNA"/>
</dbReference>
<dbReference type="InterPro" id="IPR024111">
    <property type="entry name" value="PEX5/PEX5L"/>
</dbReference>
<dbReference type="InterPro" id="IPR011990">
    <property type="entry name" value="TPR-like_helical_dom_sf"/>
</dbReference>
<dbReference type="Pfam" id="PF13181">
    <property type="entry name" value="TPR_8"/>
    <property type="match status" value="1"/>
</dbReference>
<gene>
    <name evidence="13" type="primary">PEX5</name>
    <name evidence="13" type="ORF">MVES_000042</name>
</gene>
<feature type="domain" description="U-box" evidence="12">
    <location>
        <begin position="1"/>
        <end position="68"/>
    </location>
</feature>
<dbReference type="SUPFAM" id="SSF48452">
    <property type="entry name" value="TPR-like"/>
    <property type="match status" value="1"/>
</dbReference>
<keyword evidence="14" id="KW-1185">Reference proteome</keyword>
<dbReference type="PROSITE" id="PS51698">
    <property type="entry name" value="U_BOX"/>
    <property type="match status" value="1"/>
</dbReference>
<dbReference type="AlphaFoldDB" id="A0A2N1JFN6"/>
<feature type="repeat" description="TPR" evidence="9">
    <location>
        <begin position="951"/>
        <end position="984"/>
    </location>
</feature>
<comment type="similarity">
    <text evidence="4">Belongs to the peroxisomal targeting signal receptor family.</text>
</comment>
<dbReference type="Proteomes" id="UP000232875">
    <property type="component" value="Unassembled WGS sequence"/>
</dbReference>
<dbReference type="GO" id="GO:0004842">
    <property type="term" value="F:ubiquitin-protein transferase activity"/>
    <property type="evidence" value="ECO:0007669"/>
    <property type="project" value="InterPro"/>
</dbReference>
<evidence type="ECO:0000256" key="9">
    <source>
        <dbReference type="PROSITE-ProRule" id="PRU00339"/>
    </source>
</evidence>
<dbReference type="GO" id="GO:0005052">
    <property type="term" value="F:peroxisome matrix targeting signal-1 binding"/>
    <property type="evidence" value="ECO:0007669"/>
    <property type="project" value="TreeGrafter"/>
</dbReference>
<dbReference type="Pfam" id="PF00160">
    <property type="entry name" value="Pro_isomerase"/>
    <property type="match status" value="1"/>
</dbReference>
<dbReference type="PRINTS" id="PR00153">
    <property type="entry name" value="CSAPPISMRASE"/>
</dbReference>
<dbReference type="InterPro" id="IPR002130">
    <property type="entry name" value="Cyclophilin-type_PPIase_dom"/>
</dbReference>
<dbReference type="InterPro" id="IPR019734">
    <property type="entry name" value="TPR_rpt"/>
</dbReference>
<comment type="similarity">
    <text evidence="5">Belongs to the cyclophilin-type PPIase family. PPIL2 subfamily.</text>
</comment>
<keyword evidence="8 9" id="KW-0802">TPR repeat</keyword>
<accession>A0A2N1JFN6</accession>
<evidence type="ECO:0000256" key="4">
    <source>
        <dbReference type="ARBA" id="ARBA00005348"/>
    </source>
</evidence>
<evidence type="ECO:0000259" key="11">
    <source>
        <dbReference type="PROSITE" id="PS50072"/>
    </source>
</evidence>
<dbReference type="OrthoDB" id="10006023at2759"/>
<evidence type="ECO:0000313" key="14">
    <source>
        <dbReference type="Proteomes" id="UP000232875"/>
    </source>
</evidence>
<protein>
    <submittedName>
        <fullName evidence="13">Pex5p</fullName>
    </submittedName>
</protein>
<feature type="repeat" description="TPR" evidence="9">
    <location>
        <begin position="807"/>
        <end position="840"/>
    </location>
</feature>
<evidence type="ECO:0000256" key="2">
    <source>
        <dbReference type="ARBA" id="ARBA00003697"/>
    </source>
</evidence>
<organism evidence="13 14">
    <name type="scientific">Malassezia vespertilionis</name>
    <dbReference type="NCBI Taxonomy" id="2020962"/>
    <lineage>
        <taxon>Eukaryota</taxon>
        <taxon>Fungi</taxon>
        <taxon>Dikarya</taxon>
        <taxon>Basidiomycota</taxon>
        <taxon>Ustilaginomycotina</taxon>
        <taxon>Malasseziomycetes</taxon>
        <taxon>Malasseziales</taxon>
        <taxon>Malasseziaceae</taxon>
        <taxon>Malassezia</taxon>
    </lineage>
</organism>
<dbReference type="SMART" id="SM00504">
    <property type="entry name" value="Ubox"/>
    <property type="match status" value="1"/>
</dbReference>
<feature type="repeat" description="TPR" evidence="9">
    <location>
        <begin position="917"/>
        <end position="950"/>
    </location>
</feature>
<dbReference type="GO" id="GO:0005829">
    <property type="term" value="C:cytosol"/>
    <property type="evidence" value="ECO:0007669"/>
    <property type="project" value="TreeGrafter"/>
</dbReference>
<dbReference type="PROSITE" id="PS00170">
    <property type="entry name" value="CSA_PPIASE_1"/>
    <property type="match status" value="1"/>
</dbReference>
<dbReference type="GO" id="GO:0016560">
    <property type="term" value="P:protein import into peroxisome matrix, docking"/>
    <property type="evidence" value="ECO:0007669"/>
    <property type="project" value="TreeGrafter"/>
</dbReference>
<evidence type="ECO:0000256" key="6">
    <source>
        <dbReference type="ARBA" id="ARBA00022490"/>
    </source>
</evidence>
<keyword evidence="6" id="KW-0963">Cytoplasm</keyword>
<evidence type="ECO:0000259" key="12">
    <source>
        <dbReference type="PROSITE" id="PS51698"/>
    </source>
</evidence>
<evidence type="ECO:0000256" key="7">
    <source>
        <dbReference type="ARBA" id="ARBA00022737"/>
    </source>
</evidence>
<dbReference type="SMART" id="SM00028">
    <property type="entry name" value="TPR"/>
    <property type="match status" value="4"/>
</dbReference>